<feature type="domain" description="Yippee" evidence="5">
    <location>
        <begin position="80"/>
        <end position="203"/>
    </location>
</feature>
<dbReference type="Pfam" id="PF03226">
    <property type="entry name" value="Yippee-Mis18"/>
    <property type="match status" value="1"/>
</dbReference>
<dbReference type="STRING" id="1314773.A0A3N2Q4X7"/>
<dbReference type="GeneID" id="39575931"/>
<dbReference type="EMBL" id="ML119052">
    <property type="protein sequence ID" value="ROT41756.1"/>
    <property type="molecule type" value="Genomic_DNA"/>
</dbReference>
<protein>
    <submittedName>
        <fullName evidence="6">Yippee-domain-containing protein</fullName>
    </submittedName>
</protein>
<proteinExistence type="inferred from homology"/>
<evidence type="ECO:0000256" key="4">
    <source>
        <dbReference type="SAM" id="MobiDB-lite"/>
    </source>
</evidence>
<dbReference type="InterPro" id="IPR004910">
    <property type="entry name" value="Yippee/Mis18/Cereblon"/>
</dbReference>
<sequence length="264" mass="28828">IFSSYLLPTFKLPFRRRRSTNTSLNSDVPSLSSSPTPSGTGSAGDSPPPSPPSYLNAVSDDKCRPTTPVPTRRLSRAAPDTLRCSNCSRDIAFLSQIMSKGFNGRHGRAYLVSPSPPASSPGHFSLSHDDQDRGTASGHKLLNIYIGASESRQLVTGWHTVADITCTGCGVKLGWKYIDAQDPPQYYKIGKFILEAQRVSAFHSWEDVGVNVDGAHGFDRSANRSGETRAEDNVVFDSDDEDECEDIFAGVWDPVNVAYRRGQR</sequence>
<evidence type="ECO:0000256" key="1">
    <source>
        <dbReference type="ARBA" id="ARBA00005613"/>
    </source>
</evidence>
<dbReference type="InterPro" id="IPR039058">
    <property type="entry name" value="Yippee_fam"/>
</dbReference>
<reference evidence="6 7" key="1">
    <citation type="journal article" date="2018" name="Mol. Ecol.">
        <title>The obligate alkalophilic soda-lake fungus Sodiomyces alkalinus has shifted to a protein diet.</title>
        <authorList>
            <person name="Grum-Grzhimaylo A.A."/>
            <person name="Falkoski D.L."/>
            <person name="van den Heuvel J."/>
            <person name="Valero-Jimenez C.A."/>
            <person name="Min B."/>
            <person name="Choi I.G."/>
            <person name="Lipzen A."/>
            <person name="Daum C.G."/>
            <person name="Aanen D.K."/>
            <person name="Tsang A."/>
            <person name="Henrissat B."/>
            <person name="Bilanenko E.N."/>
            <person name="de Vries R.P."/>
            <person name="van Kan J.A.L."/>
            <person name="Grigoriev I.V."/>
            <person name="Debets A.J.M."/>
        </authorList>
    </citation>
    <scope>NUCLEOTIDE SEQUENCE [LARGE SCALE GENOMIC DNA]</scope>
    <source>
        <strain evidence="6 7">F11</strain>
    </source>
</reference>
<evidence type="ECO:0000313" key="7">
    <source>
        <dbReference type="Proteomes" id="UP000272025"/>
    </source>
</evidence>
<dbReference type="PROSITE" id="PS51792">
    <property type="entry name" value="YIPPEE"/>
    <property type="match status" value="1"/>
</dbReference>
<evidence type="ECO:0000313" key="6">
    <source>
        <dbReference type="EMBL" id="ROT41756.1"/>
    </source>
</evidence>
<feature type="region of interest" description="Disordered" evidence="4">
    <location>
        <begin position="20"/>
        <end position="78"/>
    </location>
</feature>
<name>A0A3N2Q4X7_SODAK</name>
<dbReference type="RefSeq" id="XP_028469562.1">
    <property type="nucleotide sequence ID" value="XM_028607453.1"/>
</dbReference>
<feature type="non-terminal residue" evidence="6">
    <location>
        <position position="264"/>
    </location>
</feature>
<feature type="compositionally biased region" description="Low complexity" evidence="4">
    <location>
        <begin position="22"/>
        <end position="45"/>
    </location>
</feature>
<keyword evidence="2" id="KW-0479">Metal-binding</keyword>
<keyword evidence="7" id="KW-1185">Reference proteome</keyword>
<dbReference type="AlphaFoldDB" id="A0A3N2Q4X7"/>
<dbReference type="Proteomes" id="UP000272025">
    <property type="component" value="Unassembled WGS sequence"/>
</dbReference>
<evidence type="ECO:0000259" key="5">
    <source>
        <dbReference type="PROSITE" id="PS51792"/>
    </source>
</evidence>
<comment type="similarity">
    <text evidence="1">Belongs to the yippee family.</text>
</comment>
<organism evidence="6 7">
    <name type="scientific">Sodiomyces alkalinus (strain CBS 110278 / VKM F-3762 / F11)</name>
    <name type="common">Alkaliphilic filamentous fungus</name>
    <dbReference type="NCBI Taxonomy" id="1314773"/>
    <lineage>
        <taxon>Eukaryota</taxon>
        <taxon>Fungi</taxon>
        <taxon>Dikarya</taxon>
        <taxon>Ascomycota</taxon>
        <taxon>Pezizomycotina</taxon>
        <taxon>Sordariomycetes</taxon>
        <taxon>Hypocreomycetidae</taxon>
        <taxon>Glomerellales</taxon>
        <taxon>Plectosphaerellaceae</taxon>
        <taxon>Sodiomyces</taxon>
    </lineage>
</organism>
<dbReference type="OrthoDB" id="6407410at2759"/>
<keyword evidence="3" id="KW-0862">Zinc</keyword>
<feature type="non-terminal residue" evidence="6">
    <location>
        <position position="1"/>
    </location>
</feature>
<evidence type="ECO:0000256" key="2">
    <source>
        <dbReference type="ARBA" id="ARBA00022723"/>
    </source>
</evidence>
<dbReference type="GO" id="GO:0046872">
    <property type="term" value="F:metal ion binding"/>
    <property type="evidence" value="ECO:0007669"/>
    <property type="project" value="UniProtKB-KW"/>
</dbReference>
<dbReference type="InterPro" id="IPR034751">
    <property type="entry name" value="Yippee"/>
</dbReference>
<evidence type="ECO:0000256" key="3">
    <source>
        <dbReference type="ARBA" id="ARBA00022833"/>
    </source>
</evidence>
<accession>A0A3N2Q4X7</accession>
<dbReference type="PANTHER" id="PTHR13848">
    <property type="entry name" value="PROTEIN YIPPEE-LIKE CG15309-RELATED"/>
    <property type="match status" value="1"/>
</dbReference>
<gene>
    <name evidence="6" type="ORF">SODALDRAFT_261302</name>
</gene>